<reference evidence="1 2" key="1">
    <citation type="submission" date="2022-12" db="EMBL/GenBank/DDBJ databases">
        <title>Chromosome-level genome of Tegillarca granosa.</title>
        <authorList>
            <person name="Kim J."/>
        </authorList>
    </citation>
    <scope>NUCLEOTIDE SEQUENCE [LARGE SCALE GENOMIC DNA]</scope>
    <source>
        <strain evidence="1">Teg-2019</strain>
        <tissue evidence="1">Adductor muscle</tissue>
    </source>
</reference>
<keyword evidence="2" id="KW-1185">Reference proteome</keyword>
<organism evidence="1 2">
    <name type="scientific">Tegillarca granosa</name>
    <name type="common">Malaysian cockle</name>
    <name type="synonym">Anadara granosa</name>
    <dbReference type="NCBI Taxonomy" id="220873"/>
    <lineage>
        <taxon>Eukaryota</taxon>
        <taxon>Metazoa</taxon>
        <taxon>Spiralia</taxon>
        <taxon>Lophotrochozoa</taxon>
        <taxon>Mollusca</taxon>
        <taxon>Bivalvia</taxon>
        <taxon>Autobranchia</taxon>
        <taxon>Pteriomorphia</taxon>
        <taxon>Arcoida</taxon>
        <taxon>Arcoidea</taxon>
        <taxon>Arcidae</taxon>
        <taxon>Tegillarca</taxon>
    </lineage>
</organism>
<sequence>MAESQSSTVSYVPSELILDQDDAFVERLNEVEYLYFSNTVNGSNVGPFIERDSSDEESDVENDAHLDFCEVWDLRESADQQKFKTETCKCREFYGGTPCSEKVDWETVV</sequence>
<name>A0ABQ9EYF8_TEGGR</name>
<evidence type="ECO:0000313" key="1">
    <source>
        <dbReference type="EMBL" id="KAJ8310190.1"/>
    </source>
</evidence>
<dbReference type="Proteomes" id="UP001217089">
    <property type="component" value="Unassembled WGS sequence"/>
</dbReference>
<gene>
    <name evidence="1" type="ORF">KUTeg_012055</name>
</gene>
<evidence type="ECO:0000313" key="2">
    <source>
        <dbReference type="Proteomes" id="UP001217089"/>
    </source>
</evidence>
<protein>
    <submittedName>
        <fullName evidence="1">Uncharacterized protein</fullName>
    </submittedName>
</protein>
<accession>A0ABQ9EYF8</accession>
<comment type="caution">
    <text evidence="1">The sequence shown here is derived from an EMBL/GenBank/DDBJ whole genome shotgun (WGS) entry which is preliminary data.</text>
</comment>
<dbReference type="EMBL" id="JARBDR010000640">
    <property type="protein sequence ID" value="KAJ8310190.1"/>
    <property type="molecule type" value="Genomic_DNA"/>
</dbReference>
<proteinExistence type="predicted"/>